<organism evidence="1 2">
    <name type="scientific">Bacillus paranthracis</name>
    <dbReference type="NCBI Taxonomy" id="2026186"/>
    <lineage>
        <taxon>Bacteria</taxon>
        <taxon>Bacillati</taxon>
        <taxon>Bacillota</taxon>
        <taxon>Bacilli</taxon>
        <taxon>Bacillales</taxon>
        <taxon>Bacillaceae</taxon>
        <taxon>Bacillus</taxon>
        <taxon>Bacillus cereus group</taxon>
    </lineage>
</organism>
<reference evidence="1" key="1">
    <citation type="submission" date="2023-03" db="EMBL/GenBank/DDBJ databases">
        <title>Genetic diversity of Bacillus cereus sensu lato isolates from Slovenia.</title>
        <authorList>
            <person name="Abdelli M."/>
        </authorList>
    </citation>
    <scope>NUCLEOTIDE SEQUENCE</scope>
    <source>
        <strain evidence="1">SIBC39</strain>
    </source>
</reference>
<gene>
    <name evidence="1" type="ORF">P6U19_05570</name>
</gene>
<dbReference type="AlphaFoldDB" id="A0AAJ1K027"/>
<protein>
    <submittedName>
        <fullName evidence="1">Uncharacterized protein</fullName>
    </submittedName>
</protein>
<name>A0AAJ1K027_9BACI</name>
<comment type="caution">
    <text evidence="1">The sequence shown here is derived from an EMBL/GenBank/DDBJ whole genome shotgun (WGS) entry which is preliminary data.</text>
</comment>
<evidence type="ECO:0000313" key="1">
    <source>
        <dbReference type="EMBL" id="MDG0952057.1"/>
    </source>
</evidence>
<evidence type="ECO:0000313" key="2">
    <source>
        <dbReference type="Proteomes" id="UP001216801"/>
    </source>
</evidence>
<dbReference type="EMBL" id="JARPRR010000003">
    <property type="protein sequence ID" value="MDG0952057.1"/>
    <property type="molecule type" value="Genomic_DNA"/>
</dbReference>
<dbReference type="RefSeq" id="WP_179099186.1">
    <property type="nucleotide sequence ID" value="NZ_JAJESA010000028.1"/>
</dbReference>
<accession>A0AAJ1K027</accession>
<dbReference type="Proteomes" id="UP001216801">
    <property type="component" value="Unassembled WGS sequence"/>
</dbReference>
<proteinExistence type="predicted"/>
<sequence>MKKESLENVTAAEVLEFELQLLDVMKTAHEGDEKSLEIILKMKQAIGSF</sequence>